<reference evidence="2" key="1">
    <citation type="submission" date="2021-02" db="EMBL/GenBank/DDBJ databases">
        <authorList>
            <person name="Nowell W R."/>
        </authorList>
    </citation>
    <scope>NUCLEOTIDE SEQUENCE</scope>
</reference>
<dbReference type="AlphaFoldDB" id="A0A815DNR1"/>
<name>A0A815DNR1_9BILA</name>
<evidence type="ECO:0000313" key="4">
    <source>
        <dbReference type="Proteomes" id="UP000663829"/>
    </source>
</evidence>
<dbReference type="Pfam" id="PF01843">
    <property type="entry name" value="DIL"/>
    <property type="match status" value="1"/>
</dbReference>
<dbReference type="OrthoDB" id="6108017at2759"/>
<dbReference type="EMBL" id="CAJOBC010037148">
    <property type="protein sequence ID" value="CAF4123344.1"/>
    <property type="molecule type" value="Genomic_DNA"/>
</dbReference>
<protein>
    <recommendedName>
        <fullName evidence="1">Dilute domain-containing protein</fullName>
    </recommendedName>
</protein>
<dbReference type="SMART" id="SM01132">
    <property type="entry name" value="DIL"/>
    <property type="match status" value="1"/>
</dbReference>
<dbReference type="PANTHER" id="PTHR16027">
    <property type="entry name" value="DILUTE DOMAIN-CONTAINING PROTEIN YPR089W"/>
    <property type="match status" value="1"/>
</dbReference>
<feature type="non-terminal residue" evidence="2">
    <location>
        <position position="1"/>
    </location>
</feature>
<comment type="caution">
    <text evidence="2">The sequence shown here is derived from an EMBL/GenBank/DDBJ whole genome shotgun (WGS) entry which is preliminary data.</text>
</comment>
<keyword evidence="4" id="KW-1185">Reference proteome</keyword>
<dbReference type="EMBL" id="CAJNOQ010012455">
    <property type="protein sequence ID" value="CAF1300479.1"/>
    <property type="molecule type" value="Genomic_DNA"/>
</dbReference>
<proteinExistence type="predicted"/>
<organism evidence="2 4">
    <name type="scientific">Didymodactylos carnosus</name>
    <dbReference type="NCBI Taxonomy" id="1234261"/>
    <lineage>
        <taxon>Eukaryota</taxon>
        <taxon>Metazoa</taxon>
        <taxon>Spiralia</taxon>
        <taxon>Gnathifera</taxon>
        <taxon>Rotifera</taxon>
        <taxon>Eurotatoria</taxon>
        <taxon>Bdelloidea</taxon>
        <taxon>Philodinida</taxon>
        <taxon>Philodinidae</taxon>
        <taxon>Didymodactylos</taxon>
    </lineage>
</organism>
<dbReference type="InterPro" id="IPR002710">
    <property type="entry name" value="Dilute_dom"/>
</dbReference>
<dbReference type="Proteomes" id="UP000681722">
    <property type="component" value="Unassembled WGS sequence"/>
</dbReference>
<dbReference type="Proteomes" id="UP000663829">
    <property type="component" value="Unassembled WGS sequence"/>
</dbReference>
<evidence type="ECO:0000259" key="1">
    <source>
        <dbReference type="PROSITE" id="PS51126"/>
    </source>
</evidence>
<evidence type="ECO:0000313" key="3">
    <source>
        <dbReference type="EMBL" id="CAF4123344.1"/>
    </source>
</evidence>
<dbReference type="InterPro" id="IPR052072">
    <property type="entry name" value="Vascular_dev_regulator"/>
</dbReference>
<dbReference type="PANTHER" id="PTHR16027:SF6">
    <property type="entry name" value="DILUTE DOMAIN-CONTAINING PROTEIN"/>
    <property type="match status" value="1"/>
</dbReference>
<evidence type="ECO:0000313" key="2">
    <source>
        <dbReference type="EMBL" id="CAF1300479.1"/>
    </source>
</evidence>
<accession>A0A815DNR1</accession>
<feature type="domain" description="Dilute" evidence="1">
    <location>
        <begin position="1"/>
        <end position="261"/>
    </location>
</feature>
<dbReference type="PROSITE" id="PS51126">
    <property type="entry name" value="DILUTE"/>
    <property type="match status" value="1"/>
</dbReference>
<sequence length="317" mass="37265">RNEDIEYIILWIMNTVRFLHVLQQYSGDEKYTVQNTPEQNQQCLKNFDLADYQIILSDLVVYLYNEILNRIKTKLIPMIIPAIIEYEDLEQVGLLTSARIATSVTGKRPKFSAQDLIKQLTDYHKVLQMYFVEPAIIQQLFKQIFYIVNAQALRGLLVRSDCCNWNKALQIRYNLNHLTEWLHNQQLRESGAADCLQPLTQAVQLFLLKKDEKNIDEMINMCKSLTIAQVTKLLSLYKSMDDFDDQVTPLLIKKVGEALKQQRLDSTKDQKRIDYEHQENFDLSFTYPLLYPYVSFDVSFENLEIPNEFQLDFLPLM</sequence>
<dbReference type="GO" id="GO:0051020">
    <property type="term" value="F:GTPase binding"/>
    <property type="evidence" value="ECO:0007669"/>
    <property type="project" value="TreeGrafter"/>
</dbReference>
<gene>
    <name evidence="2" type="ORF">GPM918_LOCUS28492</name>
    <name evidence="3" type="ORF">SRO942_LOCUS28995</name>
</gene>